<dbReference type="Proteomes" id="UP000249547">
    <property type="component" value="Unassembled WGS sequence"/>
</dbReference>
<dbReference type="EMBL" id="QLLL01000004">
    <property type="protein sequence ID" value="RAJ05436.1"/>
    <property type="molecule type" value="Genomic_DNA"/>
</dbReference>
<feature type="region of interest" description="Disordered" evidence="1">
    <location>
        <begin position="22"/>
        <end position="51"/>
    </location>
</feature>
<name>A0A327QL88_9BACT</name>
<organism evidence="2 3">
    <name type="scientific">Chitinophaga skermanii</name>
    <dbReference type="NCBI Taxonomy" id="331697"/>
    <lineage>
        <taxon>Bacteria</taxon>
        <taxon>Pseudomonadati</taxon>
        <taxon>Bacteroidota</taxon>
        <taxon>Chitinophagia</taxon>
        <taxon>Chitinophagales</taxon>
        <taxon>Chitinophagaceae</taxon>
        <taxon>Chitinophaga</taxon>
    </lineage>
</organism>
<feature type="compositionally biased region" description="Polar residues" evidence="1">
    <location>
        <begin position="22"/>
        <end position="35"/>
    </location>
</feature>
<proteinExistence type="predicted"/>
<accession>A0A327QL88</accession>
<reference evidence="2 3" key="1">
    <citation type="submission" date="2018-06" db="EMBL/GenBank/DDBJ databases">
        <title>Genomic Encyclopedia of Archaeal and Bacterial Type Strains, Phase II (KMG-II): from individual species to whole genera.</title>
        <authorList>
            <person name="Goeker M."/>
        </authorList>
    </citation>
    <scope>NUCLEOTIDE SEQUENCE [LARGE SCALE GENOMIC DNA]</scope>
    <source>
        <strain evidence="2 3">DSM 23857</strain>
    </source>
</reference>
<dbReference type="OrthoDB" id="905286at2"/>
<evidence type="ECO:0000256" key="1">
    <source>
        <dbReference type="SAM" id="MobiDB-lite"/>
    </source>
</evidence>
<dbReference type="AlphaFoldDB" id="A0A327QL88"/>
<sequence length="650" mass="70932">MSLFGYPRINFTGEATINVGTANNDDYSAGAQDNPQHPGEKLPPGQPFNSNPFRLSDSVNVQAVTYGMTDQQFMNWAQTPQPCQNDDGSAATQVPGEWNYFGDMAVSFDTVTVQSVTMAFGQTTTSNPLVGASLSFTSDEGGYTTALICDSNPEDVPASQIFADVMALRKNGTTYFSAQPTKAVTRYINFGRNPQLMPPAVPQPTSAMASATFQHGIPVANFSDPAYAAILSALGLNANSAVLKNAAGFVVRYSMYRCIPKQHSAINYPTTQAFADAIAAMYKSSNPLNPGVAIVSGSIGIWQKGELASLTMGRLMPATNAIPGTKLMIAPITMNLDTSAKIISLDISNSFPQNYNKNNNSTPNWVFGPVYVGFPRGGNNYQDIGEIPLDTNSYINSGGMIDISYKDFTMFYSLIEAGALAVYTRINGALTVLATETQYMIGSDQAIVYAEQNATSTNYRSSGQQLEPCKLRVYSHGSPFTGLLQVKQVEYSSTPNFNQQTGNYKTLNISDGYQVVFNIATPGSKLMLFMVNSTDPVPAYWEINLTAAFYINMRVLPQDDFSAVINSGNISWDFLYNNVLRNYNLLYPAMSKHLPFVQQAWEGAAAYVNSRVSAEYWGSSQYMPRTRDLSATRRALIQAWCKQFLVPPKV</sequence>
<protein>
    <submittedName>
        <fullName evidence="2">Uncharacterized protein</fullName>
    </submittedName>
</protein>
<dbReference type="RefSeq" id="WP_111598024.1">
    <property type="nucleotide sequence ID" value="NZ_QLLL01000004.1"/>
</dbReference>
<evidence type="ECO:0000313" key="2">
    <source>
        <dbReference type="EMBL" id="RAJ05436.1"/>
    </source>
</evidence>
<gene>
    <name evidence="2" type="ORF">LX64_02594</name>
</gene>
<evidence type="ECO:0000313" key="3">
    <source>
        <dbReference type="Proteomes" id="UP000249547"/>
    </source>
</evidence>
<comment type="caution">
    <text evidence="2">The sequence shown here is derived from an EMBL/GenBank/DDBJ whole genome shotgun (WGS) entry which is preliminary data.</text>
</comment>
<keyword evidence="3" id="KW-1185">Reference proteome</keyword>